<dbReference type="GO" id="GO:0005739">
    <property type="term" value="C:mitochondrion"/>
    <property type="evidence" value="ECO:0007669"/>
    <property type="project" value="TreeGrafter"/>
</dbReference>
<proteinExistence type="predicted"/>
<dbReference type="Gene3D" id="3.40.50.300">
    <property type="entry name" value="P-loop containing nucleotide triphosphate hydrolases"/>
    <property type="match status" value="1"/>
</dbReference>
<dbReference type="SUPFAM" id="SSF52540">
    <property type="entry name" value="P-loop containing nucleoside triphosphate hydrolases"/>
    <property type="match status" value="1"/>
</dbReference>
<dbReference type="InterPro" id="IPR027417">
    <property type="entry name" value="P-loop_NTPase"/>
</dbReference>
<evidence type="ECO:0000259" key="6">
    <source>
        <dbReference type="PROSITE" id="PS51706"/>
    </source>
</evidence>
<evidence type="ECO:0000256" key="4">
    <source>
        <dbReference type="ARBA" id="ARBA00023134"/>
    </source>
</evidence>
<keyword evidence="8" id="KW-1185">Reference proteome</keyword>
<evidence type="ECO:0000256" key="2">
    <source>
        <dbReference type="ARBA" id="ARBA00022741"/>
    </source>
</evidence>
<evidence type="ECO:0000256" key="5">
    <source>
        <dbReference type="SAM" id="MobiDB-lite"/>
    </source>
</evidence>
<dbReference type="PANTHER" id="PTHR46498">
    <property type="entry name" value="GTP-BINDING PROTEIN 8"/>
    <property type="match status" value="1"/>
</dbReference>
<feature type="compositionally biased region" description="Basic and acidic residues" evidence="5">
    <location>
        <begin position="81"/>
        <end position="103"/>
    </location>
</feature>
<dbReference type="PROSITE" id="PS51706">
    <property type="entry name" value="G_ENGB"/>
    <property type="match status" value="1"/>
</dbReference>
<feature type="compositionally biased region" description="Basic and acidic residues" evidence="5">
    <location>
        <begin position="123"/>
        <end position="132"/>
    </location>
</feature>
<keyword evidence="3" id="KW-0460">Magnesium</keyword>
<sequence length="519" mass="57118">MRSVAGARRLASRPATQNLQRRRALDDRPPTSAPARPTRFRQDQSSYRSADNDVRRHRGFNEDAARSRFQGARDGPPTRMNRPDPKGSRDGVRDERRRQDVGSRQRVSSDTLEVPENFLSQEELDKISKPEDIWESNTMYYVPPPRAPPKPQPKPTRPQRKKLSATPSSDDVKSAILGFPPKDAAATPPPTPAADTPTESGTITATSRLSAAHADATSFFRQPPASFLYSAQFWKQHPINTTTPELCIIGASNCGKSSFVNALTGVAELAKESWKPGKTVMMNAYGVGKPPTHSRKVTPDEKTANAARQHGLVLVDTPGYGHASRREWGEQITQYVNKRTMLSGVVLLLSAEKKVGAQDEAVMGLLAASGRPVVVVFTKLDKVSGAGRGRERKKDGGIMRRFAEVERCFGRLGAGLWVPRVYLTAAKMERVKDGRTFAVNAAGMAGVRMEILEVLGLRQAVAPAKVKKEKPAVEKKETVQEEEKRVAEPGKAMESDPRAWSGKTISFEELEKKFGDWSS</sequence>
<reference evidence="7 8" key="2">
    <citation type="submission" date="2020-04" db="EMBL/GenBank/DDBJ databases">
        <title>Genome sequencing and assembly of multiple isolates from the Colletotrichum gloeosporioides species complex.</title>
        <authorList>
            <person name="Gan P."/>
            <person name="Shirasu K."/>
        </authorList>
    </citation>
    <scope>NUCLEOTIDE SEQUENCE [LARGE SCALE GENOMIC DNA]</scope>
    <source>
        <strain evidence="7 8">Nara gc5</strain>
    </source>
</reference>
<feature type="compositionally biased region" description="Pro residues" evidence="5">
    <location>
        <begin position="142"/>
        <end position="156"/>
    </location>
</feature>
<dbReference type="InterPro" id="IPR052279">
    <property type="entry name" value="EngB_GTPase"/>
</dbReference>
<evidence type="ECO:0000313" key="7">
    <source>
        <dbReference type="EMBL" id="KAF4491868.1"/>
    </source>
</evidence>
<protein>
    <submittedName>
        <fullName evidence="7">Putative GTP-binding protein EngB</fullName>
    </submittedName>
</protein>
<feature type="compositionally biased region" description="Basic and acidic residues" evidence="5">
    <location>
        <begin position="50"/>
        <end position="66"/>
    </location>
</feature>
<dbReference type="InParanoid" id="A0A7J6JN67"/>
<dbReference type="InterPro" id="IPR005225">
    <property type="entry name" value="Small_GTP-bd"/>
</dbReference>
<dbReference type="GO" id="GO:0046872">
    <property type="term" value="F:metal ion binding"/>
    <property type="evidence" value="ECO:0007669"/>
    <property type="project" value="UniProtKB-KW"/>
</dbReference>
<dbReference type="EMBL" id="ANPB02000001">
    <property type="protein sequence ID" value="KAF4491868.1"/>
    <property type="molecule type" value="Genomic_DNA"/>
</dbReference>
<feature type="domain" description="EngB-type G" evidence="6">
    <location>
        <begin position="242"/>
        <end position="431"/>
    </location>
</feature>
<dbReference type="Pfam" id="PF01926">
    <property type="entry name" value="MMR_HSR1"/>
    <property type="match status" value="1"/>
</dbReference>
<feature type="region of interest" description="Disordered" evidence="5">
    <location>
        <begin position="469"/>
        <end position="502"/>
    </location>
</feature>
<comment type="caution">
    <text evidence="7">The sequence shown here is derived from an EMBL/GenBank/DDBJ whole genome shotgun (WGS) entry which is preliminary data.</text>
</comment>
<dbReference type="InterPro" id="IPR030393">
    <property type="entry name" value="G_ENGB_dom"/>
</dbReference>
<feature type="compositionally biased region" description="Basic and acidic residues" evidence="5">
    <location>
        <begin position="469"/>
        <end position="497"/>
    </location>
</feature>
<keyword evidence="2" id="KW-0547">Nucleotide-binding</keyword>
<name>A0A7J6JN67_COLFN</name>
<dbReference type="AlphaFoldDB" id="A0A7J6JN67"/>
<keyword evidence="4" id="KW-0342">GTP-binding</keyword>
<feature type="region of interest" description="Disordered" evidence="5">
    <location>
        <begin position="1"/>
        <end position="201"/>
    </location>
</feature>
<evidence type="ECO:0000256" key="3">
    <source>
        <dbReference type="ARBA" id="ARBA00022842"/>
    </source>
</evidence>
<reference evidence="7 8" key="1">
    <citation type="submission" date="2012-08" db="EMBL/GenBank/DDBJ databases">
        <authorList>
            <person name="Gan P.H.P."/>
            <person name="Ikeda K."/>
            <person name="Irieda H."/>
            <person name="Narusaka M."/>
            <person name="O'Connell R.J."/>
            <person name="Narusaka Y."/>
            <person name="Takano Y."/>
            <person name="Kubo Y."/>
            <person name="Shirasu K."/>
        </authorList>
    </citation>
    <scope>NUCLEOTIDE SEQUENCE [LARGE SCALE GENOMIC DNA]</scope>
    <source>
        <strain evidence="7 8">Nara gc5</strain>
    </source>
</reference>
<dbReference type="RefSeq" id="XP_031885668.1">
    <property type="nucleotide sequence ID" value="XM_032035373.1"/>
</dbReference>
<accession>A0A7J6JN67</accession>
<organism evidence="7 8">
    <name type="scientific">Colletotrichum fructicola (strain Nara gc5)</name>
    <name type="common">Anthracnose fungus</name>
    <name type="synonym">Colletotrichum gloeosporioides (strain Nara gc5)</name>
    <dbReference type="NCBI Taxonomy" id="1213859"/>
    <lineage>
        <taxon>Eukaryota</taxon>
        <taxon>Fungi</taxon>
        <taxon>Dikarya</taxon>
        <taxon>Ascomycota</taxon>
        <taxon>Pezizomycotina</taxon>
        <taxon>Sordariomycetes</taxon>
        <taxon>Hypocreomycetidae</taxon>
        <taxon>Glomerellales</taxon>
        <taxon>Glomerellaceae</taxon>
        <taxon>Colletotrichum</taxon>
        <taxon>Colletotrichum gloeosporioides species complex</taxon>
    </lineage>
</organism>
<dbReference type="NCBIfam" id="TIGR00231">
    <property type="entry name" value="small_GTP"/>
    <property type="match status" value="1"/>
</dbReference>
<dbReference type="GO" id="GO:0005525">
    <property type="term" value="F:GTP binding"/>
    <property type="evidence" value="ECO:0007669"/>
    <property type="project" value="UniProtKB-KW"/>
</dbReference>
<dbReference type="PANTHER" id="PTHR46498:SF1">
    <property type="entry name" value="GTP-BINDING PROTEIN 8"/>
    <property type="match status" value="1"/>
</dbReference>
<evidence type="ECO:0000256" key="1">
    <source>
        <dbReference type="ARBA" id="ARBA00022723"/>
    </source>
</evidence>
<dbReference type="GeneID" id="43619383"/>
<dbReference type="OrthoDB" id="391988at2759"/>
<keyword evidence="1" id="KW-0479">Metal-binding</keyword>
<gene>
    <name evidence="7" type="primary">engB</name>
    <name evidence="7" type="ORF">CGGC5_v002371</name>
</gene>
<dbReference type="InterPro" id="IPR006073">
    <property type="entry name" value="GTP-bd"/>
</dbReference>
<dbReference type="Proteomes" id="UP000011096">
    <property type="component" value="Unassembled WGS sequence"/>
</dbReference>
<evidence type="ECO:0000313" key="8">
    <source>
        <dbReference type="Proteomes" id="UP000011096"/>
    </source>
</evidence>